<evidence type="ECO:0000256" key="9">
    <source>
        <dbReference type="ARBA" id="ARBA00023136"/>
    </source>
</evidence>
<accession>A0ABX9G873</accession>
<feature type="transmembrane region" description="Helical" evidence="10">
    <location>
        <begin position="192"/>
        <end position="214"/>
    </location>
</feature>
<dbReference type="Proteomes" id="UP000252124">
    <property type="component" value="Unassembled WGS sequence"/>
</dbReference>
<dbReference type="RefSeq" id="WP_208625064.1">
    <property type="nucleotide sequence ID" value="NZ_CADIJU010000005.1"/>
</dbReference>
<dbReference type="CDD" id="cd06261">
    <property type="entry name" value="TM_PBP2"/>
    <property type="match status" value="1"/>
</dbReference>
<reference evidence="12 13" key="1">
    <citation type="submission" date="2018-06" db="EMBL/GenBank/DDBJ databases">
        <title>Genomic Encyclopedia of Type Strains, Phase III (KMG-III): the genomes of soil and plant-associated and newly described type strains.</title>
        <authorList>
            <person name="Whitman W."/>
        </authorList>
    </citation>
    <scope>NUCLEOTIDE SEQUENCE [LARGE SCALE GENOMIC DNA]</scope>
    <source>
        <strain evidence="12 13">CECT 7342</strain>
    </source>
</reference>
<dbReference type="InterPro" id="IPR043429">
    <property type="entry name" value="ArtM/GltK/GlnP/TcyL/YhdX-like"/>
</dbReference>
<dbReference type="PANTHER" id="PTHR30614:SF20">
    <property type="entry name" value="GLUTAMINE TRANSPORT SYSTEM PERMEASE PROTEIN GLNP"/>
    <property type="match status" value="1"/>
</dbReference>
<keyword evidence="4 10" id="KW-0813">Transport</keyword>
<dbReference type="PANTHER" id="PTHR30614">
    <property type="entry name" value="MEMBRANE COMPONENT OF AMINO ACID ABC TRANSPORTER"/>
    <property type="match status" value="1"/>
</dbReference>
<gene>
    <name evidence="12" type="ORF">DFP87_105115</name>
</gene>
<evidence type="ECO:0000256" key="4">
    <source>
        <dbReference type="ARBA" id="ARBA00022448"/>
    </source>
</evidence>
<keyword evidence="7" id="KW-0029">Amino-acid transport</keyword>
<evidence type="ECO:0000256" key="3">
    <source>
        <dbReference type="ARBA" id="ARBA00010072"/>
    </source>
</evidence>
<evidence type="ECO:0000259" key="11">
    <source>
        <dbReference type="PROSITE" id="PS50928"/>
    </source>
</evidence>
<feature type="domain" description="ABC transmembrane type-1" evidence="11">
    <location>
        <begin position="21"/>
        <end position="211"/>
    </location>
</feature>
<keyword evidence="8 10" id="KW-1133">Transmembrane helix</keyword>
<evidence type="ECO:0000256" key="5">
    <source>
        <dbReference type="ARBA" id="ARBA00022475"/>
    </source>
</evidence>
<evidence type="ECO:0000256" key="7">
    <source>
        <dbReference type="ARBA" id="ARBA00022970"/>
    </source>
</evidence>
<protein>
    <submittedName>
        <fullName evidence="12">Amino acid ABC transporter membrane protein 1 (PAAT family)</fullName>
    </submittedName>
</protein>
<dbReference type="InterPro" id="IPR010065">
    <property type="entry name" value="AA_ABC_transptr_permease_3TM"/>
</dbReference>
<sequence>MNAVSFTERFMAYLPVLLHGASMTLIVAASAIVIGFVLGAALLGLSLHRRGQGMLPRAVALYVSFFRGTPLLVQLLMLFYLPSAVGLDMPPLLVAILAMSLNSGAFQSEILRAGLAAVPKGQVEAAAIFGLSPRQVFRYVQLPQVARAVWPAVVSEAIDVVKNSSIVSVIAVAELARGSRQIVAANFRPLEVYLTVGAAYLLMTGAIFMLGTWLGRRMGQGPRASAAVMNRVAINKT</sequence>
<keyword evidence="5" id="KW-1003">Cell membrane</keyword>
<evidence type="ECO:0000256" key="6">
    <source>
        <dbReference type="ARBA" id="ARBA00022692"/>
    </source>
</evidence>
<dbReference type="NCBIfam" id="TIGR01726">
    <property type="entry name" value="HEQRo_perm_3TM"/>
    <property type="match status" value="1"/>
</dbReference>
<dbReference type="InterPro" id="IPR000515">
    <property type="entry name" value="MetI-like"/>
</dbReference>
<name>A0ABX9G873_9BURK</name>
<comment type="caution">
    <text evidence="12">The sequence shown here is derived from an EMBL/GenBank/DDBJ whole genome shotgun (WGS) entry which is preliminary data.</text>
</comment>
<evidence type="ECO:0000256" key="10">
    <source>
        <dbReference type="RuleBase" id="RU363032"/>
    </source>
</evidence>
<feature type="transmembrane region" description="Helical" evidence="10">
    <location>
        <begin position="20"/>
        <end position="47"/>
    </location>
</feature>
<keyword evidence="13" id="KW-1185">Reference proteome</keyword>
<dbReference type="GeneID" id="99730966"/>
<keyword evidence="9 10" id="KW-0472">Membrane</keyword>
<dbReference type="SUPFAM" id="SSF161098">
    <property type="entry name" value="MetI-like"/>
    <property type="match status" value="1"/>
</dbReference>
<evidence type="ECO:0000256" key="2">
    <source>
        <dbReference type="ARBA" id="ARBA00004429"/>
    </source>
</evidence>
<dbReference type="Gene3D" id="1.10.3720.10">
    <property type="entry name" value="MetI-like"/>
    <property type="match status" value="1"/>
</dbReference>
<feature type="transmembrane region" description="Helical" evidence="10">
    <location>
        <begin position="59"/>
        <end position="81"/>
    </location>
</feature>
<organism evidence="12 13">
    <name type="scientific">Achromobacter marplatensis</name>
    <dbReference type="NCBI Taxonomy" id="470868"/>
    <lineage>
        <taxon>Bacteria</taxon>
        <taxon>Pseudomonadati</taxon>
        <taxon>Pseudomonadota</taxon>
        <taxon>Betaproteobacteria</taxon>
        <taxon>Burkholderiales</taxon>
        <taxon>Alcaligenaceae</taxon>
        <taxon>Achromobacter</taxon>
    </lineage>
</organism>
<dbReference type="PROSITE" id="PS50928">
    <property type="entry name" value="ABC_TM1"/>
    <property type="match status" value="1"/>
</dbReference>
<evidence type="ECO:0000256" key="8">
    <source>
        <dbReference type="ARBA" id="ARBA00022989"/>
    </source>
</evidence>
<keyword evidence="6 10" id="KW-0812">Transmembrane</keyword>
<evidence type="ECO:0000256" key="1">
    <source>
        <dbReference type="ARBA" id="ARBA00003159"/>
    </source>
</evidence>
<evidence type="ECO:0000313" key="13">
    <source>
        <dbReference type="Proteomes" id="UP000252124"/>
    </source>
</evidence>
<dbReference type="Pfam" id="PF00528">
    <property type="entry name" value="BPD_transp_1"/>
    <property type="match status" value="1"/>
</dbReference>
<proteinExistence type="inferred from homology"/>
<comment type="subcellular location">
    <subcellularLocation>
        <location evidence="2">Cell inner membrane</location>
        <topology evidence="2">Multi-pass membrane protein</topology>
    </subcellularLocation>
    <subcellularLocation>
        <location evidence="10">Cell membrane</location>
        <topology evidence="10">Multi-pass membrane protein</topology>
    </subcellularLocation>
</comment>
<evidence type="ECO:0000313" key="12">
    <source>
        <dbReference type="EMBL" id="RBP19038.1"/>
    </source>
</evidence>
<comment type="similarity">
    <text evidence="3">Belongs to the binding-protein-dependent transport system permease family. HisMQ subfamily.</text>
</comment>
<comment type="function">
    <text evidence="1">Part of the binding-protein-dependent transport system for glutamine; probably responsible for the translocation of the substrate across the membrane.</text>
</comment>
<dbReference type="EMBL" id="QNRM01000005">
    <property type="protein sequence ID" value="RBP19038.1"/>
    <property type="molecule type" value="Genomic_DNA"/>
</dbReference>
<dbReference type="InterPro" id="IPR035906">
    <property type="entry name" value="MetI-like_sf"/>
</dbReference>